<evidence type="ECO:0000256" key="3">
    <source>
        <dbReference type="SAM" id="Phobius"/>
    </source>
</evidence>
<dbReference type="Gene3D" id="3.40.50.720">
    <property type="entry name" value="NAD(P)-binding Rossmann-like Domain"/>
    <property type="match status" value="1"/>
</dbReference>
<evidence type="ECO:0000256" key="1">
    <source>
        <dbReference type="ARBA" id="ARBA00009219"/>
    </source>
</evidence>
<keyword evidence="2" id="KW-0560">Oxidoreductase</keyword>
<name>A0A8E2EGU2_9PEZI</name>
<evidence type="ECO:0000256" key="2">
    <source>
        <dbReference type="ARBA" id="ARBA00023002"/>
    </source>
</evidence>
<dbReference type="Proteomes" id="UP000250266">
    <property type="component" value="Unassembled WGS sequence"/>
</dbReference>
<keyword evidence="3" id="KW-0812">Transmembrane</keyword>
<protein>
    <submittedName>
        <fullName evidence="5">NAD(P)-binding protein</fullName>
    </submittedName>
</protein>
<evidence type="ECO:0000259" key="4">
    <source>
        <dbReference type="Pfam" id="PF01073"/>
    </source>
</evidence>
<dbReference type="GO" id="GO:0006694">
    <property type="term" value="P:steroid biosynthetic process"/>
    <property type="evidence" value="ECO:0007669"/>
    <property type="project" value="InterPro"/>
</dbReference>
<dbReference type="AlphaFoldDB" id="A0A8E2EGU2"/>
<evidence type="ECO:0000313" key="6">
    <source>
        <dbReference type="Proteomes" id="UP000250266"/>
    </source>
</evidence>
<keyword evidence="3" id="KW-0472">Membrane</keyword>
<dbReference type="SUPFAM" id="SSF51735">
    <property type="entry name" value="NAD(P)-binding Rossmann-fold domains"/>
    <property type="match status" value="1"/>
</dbReference>
<dbReference type="GO" id="GO:0016616">
    <property type="term" value="F:oxidoreductase activity, acting on the CH-OH group of donors, NAD or NADP as acceptor"/>
    <property type="evidence" value="ECO:0007669"/>
    <property type="project" value="InterPro"/>
</dbReference>
<keyword evidence="6" id="KW-1185">Reference proteome</keyword>
<dbReference type="EMBL" id="KV744864">
    <property type="protein sequence ID" value="OCK83308.1"/>
    <property type="molecule type" value="Genomic_DNA"/>
</dbReference>
<gene>
    <name evidence="5" type="ORF">K432DRAFT_390520</name>
</gene>
<dbReference type="OrthoDB" id="10058185at2759"/>
<reference evidence="5 6" key="1">
    <citation type="journal article" date="2016" name="Nat. Commun.">
        <title>Ectomycorrhizal ecology is imprinted in the genome of the dominant symbiotic fungus Cenococcum geophilum.</title>
        <authorList>
            <consortium name="DOE Joint Genome Institute"/>
            <person name="Peter M."/>
            <person name="Kohler A."/>
            <person name="Ohm R.A."/>
            <person name="Kuo A."/>
            <person name="Krutzmann J."/>
            <person name="Morin E."/>
            <person name="Arend M."/>
            <person name="Barry K.W."/>
            <person name="Binder M."/>
            <person name="Choi C."/>
            <person name="Clum A."/>
            <person name="Copeland A."/>
            <person name="Grisel N."/>
            <person name="Haridas S."/>
            <person name="Kipfer T."/>
            <person name="LaButti K."/>
            <person name="Lindquist E."/>
            <person name="Lipzen A."/>
            <person name="Maire R."/>
            <person name="Meier B."/>
            <person name="Mihaltcheva S."/>
            <person name="Molinier V."/>
            <person name="Murat C."/>
            <person name="Poggeler S."/>
            <person name="Quandt C.A."/>
            <person name="Sperisen C."/>
            <person name="Tritt A."/>
            <person name="Tisserant E."/>
            <person name="Crous P.W."/>
            <person name="Henrissat B."/>
            <person name="Nehls U."/>
            <person name="Egli S."/>
            <person name="Spatafora J.W."/>
            <person name="Grigoriev I.V."/>
            <person name="Martin F.M."/>
        </authorList>
    </citation>
    <scope>NUCLEOTIDE SEQUENCE [LARGE SCALE GENOMIC DNA]</scope>
    <source>
        <strain evidence="5 6">CBS 459.81</strain>
    </source>
</reference>
<keyword evidence="3" id="KW-1133">Transmembrane helix</keyword>
<evidence type="ECO:0000313" key="5">
    <source>
        <dbReference type="EMBL" id="OCK83308.1"/>
    </source>
</evidence>
<dbReference type="PANTHER" id="PTHR43245">
    <property type="entry name" value="BIFUNCTIONAL POLYMYXIN RESISTANCE PROTEIN ARNA"/>
    <property type="match status" value="1"/>
</dbReference>
<sequence>MSFVDEVLNQKGLIVAFLLSLTVIGLYLHHVNRGFLITPEEIRSLSPKRWTVEEIKKMSAEYQKSPVDVMKHLPPKQDRRYIVVGGSGLIGSWIVIHLLLRGENPLAIRVIDIRQRSLKSLISTFQKHSCYDTLRKAYPLVGYEHADISSEDSTLRAFNAAWPTNVAKLPLTIFHTAAVIRMYERYKDFLPRSIPINIGGTRNVISAAKVSGADVLISTSSASINTRAPRWWLPPWRLYPQGSWQIERDEDFMLEDTYADFVSNYNYTKARAEKLIRGEDDAKSGFRTGVIRPGNGVYGSGDDLTAGLFLKRGGSPTWMAHVFQNFVYVENISIAHLLYEQRLLELRTHKGRPDIGGQSYIVTDPNPAITFRDMHLCLETLANTKPKFPVLPPLPFFLMANAIELYAVIQHRYLSWLLPPPTGDALFLQPGTFGTCGHVILDDSRARLSPEEGGLGYNAPWTTLQGLCKQVQEWNAEHSDVSLVDRKTDGLVSTLTKPDEIVHALPQQL</sequence>
<accession>A0A8E2EGU2</accession>
<organism evidence="5 6">
    <name type="scientific">Lepidopterella palustris CBS 459.81</name>
    <dbReference type="NCBI Taxonomy" id="1314670"/>
    <lineage>
        <taxon>Eukaryota</taxon>
        <taxon>Fungi</taxon>
        <taxon>Dikarya</taxon>
        <taxon>Ascomycota</taxon>
        <taxon>Pezizomycotina</taxon>
        <taxon>Dothideomycetes</taxon>
        <taxon>Pleosporomycetidae</taxon>
        <taxon>Mytilinidiales</taxon>
        <taxon>Argynnaceae</taxon>
        <taxon>Lepidopterella</taxon>
    </lineage>
</organism>
<dbReference type="InterPro" id="IPR002225">
    <property type="entry name" value="3Beta_OHSteriod_DH/Estase"/>
</dbReference>
<comment type="similarity">
    <text evidence="1">Belongs to the 3-beta-HSD family.</text>
</comment>
<dbReference type="Pfam" id="PF01073">
    <property type="entry name" value="3Beta_HSD"/>
    <property type="match status" value="1"/>
</dbReference>
<feature type="domain" description="3-beta hydroxysteroid dehydrogenase/isomerase" evidence="4">
    <location>
        <begin position="82"/>
        <end position="378"/>
    </location>
</feature>
<dbReference type="InterPro" id="IPR050177">
    <property type="entry name" value="Lipid_A_modif_metabolic_enz"/>
</dbReference>
<proteinExistence type="inferred from homology"/>
<dbReference type="InterPro" id="IPR036291">
    <property type="entry name" value="NAD(P)-bd_dom_sf"/>
</dbReference>
<dbReference type="PANTHER" id="PTHR43245:SF51">
    <property type="entry name" value="SHORT CHAIN DEHYDROGENASE_REDUCTASE FAMILY 42E, MEMBER 2"/>
    <property type="match status" value="1"/>
</dbReference>
<feature type="transmembrane region" description="Helical" evidence="3">
    <location>
        <begin position="12"/>
        <end position="29"/>
    </location>
</feature>